<dbReference type="EMBL" id="VMNX01000005">
    <property type="protein sequence ID" value="MPY47734.1"/>
    <property type="molecule type" value="Genomic_DNA"/>
</dbReference>
<evidence type="ECO:0000313" key="2">
    <source>
        <dbReference type="Proteomes" id="UP000373149"/>
    </source>
</evidence>
<accession>A0A5N8WMI8</accession>
<dbReference type="Proteomes" id="UP000373149">
    <property type="component" value="Unassembled WGS sequence"/>
</dbReference>
<dbReference type="AlphaFoldDB" id="A0A5N8WMI8"/>
<proteinExistence type="predicted"/>
<comment type="caution">
    <text evidence="1">The sequence shown here is derived from an EMBL/GenBank/DDBJ whole genome shotgun (WGS) entry which is preliminary data.</text>
</comment>
<name>A0A5N8WMI8_9ACTN</name>
<reference evidence="1 2" key="1">
    <citation type="submission" date="2019-09" db="EMBL/GenBank/DDBJ databases">
        <authorList>
            <person name="Duangmal K."/>
            <person name="Teo W.F.A."/>
            <person name="Lipun K."/>
        </authorList>
    </citation>
    <scope>NUCLEOTIDE SEQUENCE [LARGE SCALE GENOMIC DNA]</scope>
    <source>
        <strain evidence="1 2">K1PN6</strain>
    </source>
</reference>
<keyword evidence="2" id="KW-1185">Reference proteome</keyword>
<protein>
    <submittedName>
        <fullName evidence="1">Uncharacterized protein</fullName>
    </submittedName>
</protein>
<dbReference type="Gene3D" id="1.10.260.40">
    <property type="entry name" value="lambda repressor-like DNA-binding domains"/>
    <property type="match status" value="1"/>
</dbReference>
<dbReference type="GO" id="GO:0003677">
    <property type="term" value="F:DNA binding"/>
    <property type="evidence" value="ECO:0007669"/>
    <property type="project" value="InterPro"/>
</dbReference>
<sequence>MGQAHRPWERLVEQPLTETLRRLSAHRETESLNSRELAAQTALPENIVRELLRGGSPPPDTVQQRVCARIKALAEDYLSRTDKKLSDLVSEVADRLAVSEVWARKLLKGEKMPNVPLLHDFADFFDVEGGETFFTMSAEDSLNRVLQPILQKYENPASDPVQALMKKYGVVNADLRHAGSLTPEQLEVLLAGVIRSVLPPGGDSAR</sequence>
<dbReference type="InterPro" id="IPR010982">
    <property type="entry name" value="Lambda_DNA-bd_dom_sf"/>
</dbReference>
<organism evidence="1 2">
    <name type="scientific">Streptomyces acidicola</name>
    <dbReference type="NCBI Taxonomy" id="2596892"/>
    <lineage>
        <taxon>Bacteria</taxon>
        <taxon>Bacillati</taxon>
        <taxon>Actinomycetota</taxon>
        <taxon>Actinomycetes</taxon>
        <taxon>Kitasatosporales</taxon>
        <taxon>Streptomycetaceae</taxon>
        <taxon>Streptomyces</taxon>
    </lineage>
</organism>
<evidence type="ECO:0000313" key="1">
    <source>
        <dbReference type="EMBL" id="MPY47734.1"/>
    </source>
</evidence>
<gene>
    <name evidence="1" type="ORF">FPZ41_03655</name>
</gene>